<dbReference type="AlphaFoldDB" id="A0AAU8ANU0"/>
<proteinExistence type="predicted"/>
<evidence type="ECO:0000313" key="1">
    <source>
        <dbReference type="EMBL" id="XCC95986.1"/>
    </source>
</evidence>
<organism evidence="1">
    <name type="scientific">Alloyangia sp. H15</name>
    <dbReference type="NCBI Taxonomy" id="3029062"/>
    <lineage>
        <taxon>Bacteria</taxon>
        <taxon>Pseudomonadati</taxon>
        <taxon>Pseudomonadota</taxon>
        <taxon>Alphaproteobacteria</taxon>
        <taxon>Rhodobacterales</taxon>
        <taxon>Roseobacteraceae</taxon>
        <taxon>Alloyangia</taxon>
    </lineage>
</organism>
<sequence>MTFMTSPRRIDAAMDVPPDLRQPMTDDQARRLRELCRRAGTEFEPGLSLWQAERRIAALDDPAGSRPT</sequence>
<gene>
    <name evidence="1" type="ORF">PVT71_14890</name>
</gene>
<accession>A0AAU8ANU0</accession>
<protein>
    <submittedName>
        <fullName evidence="1">DUF3072 domain-containing protein</fullName>
    </submittedName>
</protein>
<dbReference type="EMBL" id="CP123385">
    <property type="protein sequence ID" value="XCC95986.1"/>
    <property type="molecule type" value="Genomic_DNA"/>
</dbReference>
<name>A0AAU8ANU0_9RHOB</name>
<reference evidence="1" key="1">
    <citation type="submission" date="2023-02" db="EMBL/GenBank/DDBJ databases">
        <title>Description and genomic characterization of Salipiger bruguierae sp. nov., isolated from the sediment of mangrove plant Bruguiera sexangula.</title>
        <authorList>
            <person name="Long M."/>
        </authorList>
    </citation>
    <scope>NUCLEOTIDE SEQUENCE</scope>
    <source>
        <strain evidence="1">H15</strain>
    </source>
</reference>
<dbReference type="RefSeq" id="WP_353474853.1">
    <property type="nucleotide sequence ID" value="NZ_CP123385.1"/>
</dbReference>